<proteinExistence type="predicted"/>
<keyword evidence="2" id="KW-1185">Reference proteome</keyword>
<gene>
    <name evidence="1" type="ORF">BQ8482_490013</name>
</gene>
<reference evidence="2" key="1">
    <citation type="submission" date="2016-12" db="EMBL/GenBank/DDBJ databases">
        <authorList>
            <person name="Brunel B."/>
        </authorList>
    </citation>
    <scope>NUCLEOTIDE SEQUENCE [LARGE SCALE GENOMIC DNA]</scope>
</reference>
<dbReference type="Proteomes" id="UP000245698">
    <property type="component" value="Unassembled WGS sequence"/>
</dbReference>
<protein>
    <submittedName>
        <fullName evidence="1">Uncharacterized protein</fullName>
    </submittedName>
</protein>
<name>A0A2P9AU27_9HYPH</name>
<dbReference type="AlphaFoldDB" id="A0A2P9AU27"/>
<organism evidence="1 2">
    <name type="scientific">Mesorhizobium delmotii</name>
    <dbReference type="NCBI Taxonomy" id="1631247"/>
    <lineage>
        <taxon>Bacteria</taxon>
        <taxon>Pseudomonadati</taxon>
        <taxon>Pseudomonadota</taxon>
        <taxon>Alphaproteobacteria</taxon>
        <taxon>Hyphomicrobiales</taxon>
        <taxon>Phyllobacteriaceae</taxon>
        <taxon>Mesorhizobium</taxon>
    </lineage>
</organism>
<accession>A0A2P9AU27</accession>
<sequence>MASATQVSPRACVYARVYRGFEISTDRVGHLWAPFLSPCRFIPFHEGRINASRANYKRFDANKHSPAESPARERVCPAFRLIQGLATEQIRVRAQVQMLHLRPLAFTQLRLNLRRSCEGR</sequence>
<evidence type="ECO:0000313" key="2">
    <source>
        <dbReference type="Proteomes" id="UP000245698"/>
    </source>
</evidence>
<evidence type="ECO:0000313" key="1">
    <source>
        <dbReference type="EMBL" id="SJM34674.1"/>
    </source>
</evidence>
<dbReference type="EMBL" id="FUIG01000058">
    <property type="protein sequence ID" value="SJM34674.1"/>
    <property type="molecule type" value="Genomic_DNA"/>
</dbReference>